<evidence type="ECO:0000313" key="1">
    <source>
        <dbReference type="EMBL" id="DAD75032.1"/>
    </source>
</evidence>
<accession>A0A8S5LYS8</accession>
<sequence>MQDEVIMIDGIVIHQPDKDLQHSFVTTYSEDSVRVQSGVGHFTPLFTAEQESYTATNIPADKVSEILQLIIQRNFTLHYFSPYYGCWRDDIFYVGKGECKIGTLKENEETFSSLSFNMTGINPVKKVR</sequence>
<organism evidence="1">
    <name type="scientific">Siphoviridae sp. ct9Y44</name>
    <dbReference type="NCBI Taxonomy" id="2826176"/>
    <lineage>
        <taxon>Viruses</taxon>
        <taxon>Duplodnaviria</taxon>
        <taxon>Heunggongvirae</taxon>
        <taxon>Uroviricota</taxon>
        <taxon>Caudoviricetes</taxon>
    </lineage>
</organism>
<reference evidence="1" key="1">
    <citation type="journal article" date="2021" name="Proc. Natl. Acad. Sci. U.S.A.">
        <title>A Catalog of Tens of Thousands of Viruses from Human Metagenomes Reveals Hidden Associations with Chronic Diseases.</title>
        <authorList>
            <person name="Tisza M.J."/>
            <person name="Buck C.B."/>
        </authorList>
    </citation>
    <scope>NUCLEOTIDE SEQUENCE</scope>
    <source>
        <strain evidence="1">Ct9Y44</strain>
    </source>
</reference>
<name>A0A8S5LYS8_9CAUD</name>
<proteinExistence type="predicted"/>
<protein>
    <submittedName>
        <fullName evidence="1">Uncharacterized protein</fullName>
    </submittedName>
</protein>
<dbReference type="EMBL" id="BK014770">
    <property type="protein sequence ID" value="DAD75032.1"/>
    <property type="molecule type" value="Genomic_DNA"/>
</dbReference>